<feature type="compositionally biased region" description="Basic and acidic residues" evidence="1">
    <location>
        <begin position="375"/>
        <end position="393"/>
    </location>
</feature>
<feature type="region of interest" description="Disordered" evidence="1">
    <location>
        <begin position="50"/>
        <end position="80"/>
    </location>
</feature>
<evidence type="ECO:0000313" key="2">
    <source>
        <dbReference type="Proteomes" id="UP000504607"/>
    </source>
</evidence>
<evidence type="ECO:0000313" key="3">
    <source>
        <dbReference type="RefSeq" id="XP_029116606.1"/>
    </source>
</evidence>
<evidence type="ECO:0000256" key="1">
    <source>
        <dbReference type="SAM" id="MobiDB-lite"/>
    </source>
</evidence>
<dbReference type="OrthoDB" id="1916794at2759"/>
<reference evidence="3" key="1">
    <citation type="submission" date="2025-08" db="UniProtKB">
        <authorList>
            <consortium name="RefSeq"/>
        </authorList>
    </citation>
    <scope>IDENTIFICATION</scope>
</reference>
<sequence length="914" mass="100222">MDFHSLSRRQLQALCKRNRIPANTTNIAMADALQALQTVEGVDEIQEALQFQSPSKAEEVSQKLPRSSRRTSARRGSMSLCRACPGCAGASEYSMVKKRAMEEEEREKQESPPEIPETPSASGHRKTRASGTPGTRRRAAKKEKIKRLESLFDAPETPFAPSPRTTSTLQLLGTPVEQEEKAAPLRSYKRRRSSCLRKQREEEIDSTPQNSKRSEVLVKMAPLAQEHAEDEDFRDLTDVVASKAISGEKASTKLLFDLTTTSFQPCPRDTVKLKEEFGGNVNAVVASKDINEGASLITEGIKKCQNETTGEVNFLGSGSNVTNPKAEGQNSELRSVVELHQNFRKASKERDQQHDLQLTNLDCSPMRGLVECEGTKRRTMEDGRTNSDDRRQDFSCQLPANGATEKESNQFSCEFPASCPPSIILNCKANGDSSEPKANQELVAASGQLLLKGTRNSLDLEANPDVYWEFPAIDYNSCDDPGQFPATGYQIRPASELLDNIRSNDPKSKPCSVDVRVESSSKLLASNHQTPATSETPCLDDQKGSTDVAVPKIEFSGETMDPLNQIPLESVGPDGRCELDGNGDETNLDQCDILKHNINSSNQQAIAETSCAVSKFSGEIPATLGFDGCEDVTGEISIGRNPESDSIPETASSSCLQIALPCSILQSSLSTESPAMIHSGMRDLIGNLQYPPPNPGMQSPQATRSPAKISIKVGNPLDVTESEARIPANGIEQKISLSDPSLNTLVATIPTKAGKLIEKLPEINSSADKFHDIGAGLVELEGGSKEVKWRHEPINTCREEGIAARAQTKAEKHSVKEDLDSLSMRKLKMLYKKRRKRMSLTSLTVDERKEENEVKIEEGEQTNQKSYLNGLSLRKLRTMCKVAAKNNGKLKSKLVKLDFVFPKNDAAKRSLSED</sequence>
<protein>
    <submittedName>
        <fullName evidence="3">Uncharacterized protein LOC105061336 isoform X1</fullName>
    </submittedName>
</protein>
<dbReference type="GeneID" id="105061336"/>
<dbReference type="RefSeq" id="XP_073102902.1">
    <property type="nucleotide sequence ID" value="XM_073246801.1"/>
</dbReference>
<feature type="region of interest" description="Disordered" evidence="1">
    <location>
        <begin position="522"/>
        <end position="544"/>
    </location>
</feature>
<dbReference type="RefSeq" id="XP_029116606.1">
    <property type="nucleotide sequence ID" value="XM_029260773.1"/>
</dbReference>
<dbReference type="Proteomes" id="UP000504607">
    <property type="component" value="Unplaced"/>
</dbReference>
<name>A0A8N4I5D4_ELAGV</name>
<organism evidence="2 3">
    <name type="scientific">Elaeis guineensis var. tenera</name>
    <name type="common">Oil palm</name>
    <dbReference type="NCBI Taxonomy" id="51953"/>
    <lineage>
        <taxon>Eukaryota</taxon>
        <taxon>Viridiplantae</taxon>
        <taxon>Streptophyta</taxon>
        <taxon>Embryophyta</taxon>
        <taxon>Tracheophyta</taxon>
        <taxon>Spermatophyta</taxon>
        <taxon>Magnoliopsida</taxon>
        <taxon>Liliopsida</taxon>
        <taxon>Arecaceae</taxon>
        <taxon>Arecoideae</taxon>
        <taxon>Cocoseae</taxon>
        <taxon>Elaeidinae</taxon>
        <taxon>Elaeis</taxon>
    </lineage>
</organism>
<accession>A0A8N4I5D4</accession>
<feature type="compositionally biased region" description="Basic residues" evidence="1">
    <location>
        <begin position="187"/>
        <end position="197"/>
    </location>
</feature>
<feature type="compositionally biased region" description="Polar residues" evidence="1">
    <location>
        <begin position="522"/>
        <end position="536"/>
    </location>
</feature>
<proteinExistence type="predicted"/>
<dbReference type="PANTHER" id="PTHR33621:SF2">
    <property type="entry name" value="RIBOSOMAL L1 DOMAIN-CONTAINING PROTEIN"/>
    <property type="match status" value="1"/>
</dbReference>
<dbReference type="PANTHER" id="PTHR33621">
    <property type="entry name" value="ASPARTIC/GLUTAMIC ACID-RICH PROTEIN"/>
    <property type="match status" value="1"/>
</dbReference>
<dbReference type="AlphaFoldDB" id="A0A8N4I5D4"/>
<gene>
    <name evidence="3" type="primary">LOC105061336</name>
</gene>
<feature type="region of interest" description="Disordered" evidence="1">
    <location>
        <begin position="375"/>
        <end position="395"/>
    </location>
</feature>
<feature type="compositionally biased region" description="Basic residues" evidence="1">
    <location>
        <begin position="135"/>
        <end position="145"/>
    </location>
</feature>
<keyword evidence="2" id="KW-1185">Reference proteome</keyword>
<feature type="region of interest" description="Disordered" evidence="1">
    <location>
        <begin position="98"/>
        <end position="213"/>
    </location>
</feature>